<accession>A0A421NUK6</accession>
<dbReference type="RefSeq" id="WP_023161523.1">
    <property type="nucleotide sequence ID" value="NC_022588.1"/>
</dbReference>
<keyword evidence="2" id="KW-0560">Oxidoreductase</keyword>
<keyword evidence="5" id="KW-1185">Reference proteome</keyword>
<evidence type="ECO:0000256" key="1">
    <source>
        <dbReference type="ARBA" id="ARBA00007118"/>
    </source>
</evidence>
<dbReference type="STRING" id="69896.S284_04010"/>
<dbReference type="Gene3D" id="3.40.109.10">
    <property type="entry name" value="NADH Oxidase"/>
    <property type="match status" value="1"/>
</dbReference>
<dbReference type="PANTHER" id="PTHR43673:SF10">
    <property type="entry name" value="NADH DEHYDROGENASE_NAD(P)H NITROREDUCTASE XCC3605-RELATED"/>
    <property type="match status" value="1"/>
</dbReference>
<gene>
    <name evidence="4" type="primary">nfnB</name>
    <name evidence="4" type="ORF">PSSA1_v1c6260</name>
</gene>
<comment type="caution">
    <text evidence="4">The sequence shown here is derived from an EMBL/GenBank/DDBJ whole genome shotgun (WGS) entry which is preliminary data.</text>
</comment>
<protein>
    <submittedName>
        <fullName evidence="4">Nitroreductase</fullName>
    </submittedName>
</protein>
<dbReference type="GO" id="GO:0016491">
    <property type="term" value="F:oxidoreductase activity"/>
    <property type="evidence" value="ECO:0007669"/>
    <property type="project" value="UniProtKB-KW"/>
</dbReference>
<dbReference type="OrthoDB" id="9782629at2"/>
<evidence type="ECO:0000256" key="2">
    <source>
        <dbReference type="ARBA" id="ARBA00023002"/>
    </source>
</evidence>
<dbReference type="KEGG" id="psol:S284_04010"/>
<organism evidence="4 5">
    <name type="scientific">Candidatus Phytoplasma solani</name>
    <dbReference type="NCBI Taxonomy" id="69896"/>
    <lineage>
        <taxon>Bacteria</taxon>
        <taxon>Bacillati</taxon>
        <taxon>Mycoplasmatota</taxon>
        <taxon>Mollicutes</taxon>
        <taxon>Acholeplasmatales</taxon>
        <taxon>Acholeplasmataceae</taxon>
        <taxon>Candidatus Phytoplasma</taxon>
        <taxon>16SrXII (Stolbur group)</taxon>
    </lineage>
</organism>
<sequence>MNIITSRKAVKVFQKNHLIPQNVLSQILSDTMRAPSSFNLQPWHFFVIINQAAKNKLKPCLYGNESQLETSSALILVCGNSLKNETKEPILRQSFAAKQIPMEFQNQILAQIDLLYKQKSSEEITNEIFLECGIVSLQLMLAAKSHGYDTCPMGGFNHRTIKEALGIAKNYVPALLIAIGKSDPTKPLLPSFRLPFDKVTTYL</sequence>
<reference evidence="5" key="1">
    <citation type="submission" date="2016-11" db="EMBL/GenBank/DDBJ databases">
        <title>Genome sequence of Candidatus Phytoplasma solani strain SA-1.</title>
        <authorList>
            <person name="Haryono M."/>
            <person name="Samarzija I."/>
            <person name="Seruga Music M."/>
            <person name="Hogenhout S."/>
            <person name="Kuo C.-H."/>
        </authorList>
    </citation>
    <scope>NUCLEOTIDE SEQUENCE [LARGE SCALE GENOMIC DNA]</scope>
    <source>
        <strain evidence="5">SA-1</strain>
    </source>
</reference>
<dbReference type="InterPro" id="IPR029479">
    <property type="entry name" value="Nitroreductase"/>
</dbReference>
<dbReference type="Proteomes" id="UP000283896">
    <property type="component" value="Unassembled WGS sequence"/>
</dbReference>
<name>A0A421NUK6_9MOLU</name>
<evidence type="ECO:0000313" key="5">
    <source>
        <dbReference type="Proteomes" id="UP000283896"/>
    </source>
</evidence>
<evidence type="ECO:0000313" key="4">
    <source>
        <dbReference type="EMBL" id="RMI87721.1"/>
    </source>
</evidence>
<dbReference type="InterPro" id="IPR000415">
    <property type="entry name" value="Nitroreductase-like"/>
</dbReference>
<dbReference type="AlphaFoldDB" id="A0A421NUK6"/>
<dbReference type="Pfam" id="PF00881">
    <property type="entry name" value="Nitroreductase"/>
    <property type="match status" value="1"/>
</dbReference>
<feature type="domain" description="Nitroreductase" evidence="3">
    <location>
        <begin position="4"/>
        <end position="181"/>
    </location>
</feature>
<comment type="similarity">
    <text evidence="1">Belongs to the nitroreductase family.</text>
</comment>
<evidence type="ECO:0000259" key="3">
    <source>
        <dbReference type="Pfam" id="PF00881"/>
    </source>
</evidence>
<dbReference type="CDD" id="cd02137">
    <property type="entry name" value="MhqN-like"/>
    <property type="match status" value="1"/>
</dbReference>
<dbReference type="EMBL" id="MPBG01000011">
    <property type="protein sequence ID" value="RMI87721.1"/>
    <property type="molecule type" value="Genomic_DNA"/>
</dbReference>
<proteinExistence type="inferred from homology"/>
<dbReference type="SUPFAM" id="SSF55469">
    <property type="entry name" value="FMN-dependent nitroreductase-like"/>
    <property type="match status" value="1"/>
</dbReference>
<dbReference type="PANTHER" id="PTHR43673">
    <property type="entry name" value="NAD(P)H NITROREDUCTASE YDGI-RELATED"/>
    <property type="match status" value="1"/>
</dbReference>